<dbReference type="STRING" id="1776384.GCA_900086585_03806"/>
<dbReference type="InterPro" id="IPR001279">
    <property type="entry name" value="Metallo-B-lactamas"/>
</dbReference>
<organism evidence="2 3">
    <name type="scientific">Emergencia timonensis</name>
    <dbReference type="NCBI Taxonomy" id="1776384"/>
    <lineage>
        <taxon>Bacteria</taxon>
        <taxon>Bacillati</taxon>
        <taxon>Bacillota</taxon>
        <taxon>Clostridia</taxon>
        <taxon>Peptostreptococcales</taxon>
        <taxon>Anaerovoracaceae</taxon>
        <taxon>Emergencia</taxon>
    </lineage>
</organism>
<dbReference type="InterPro" id="IPR050855">
    <property type="entry name" value="NDM-1-like"/>
</dbReference>
<gene>
    <name evidence="2" type="ORF">DW099_07345</name>
</gene>
<keyword evidence="3" id="KW-1185">Reference proteome</keyword>
<protein>
    <submittedName>
        <fullName evidence="2">MBL fold metallo-hydrolase</fullName>
    </submittedName>
</protein>
<evidence type="ECO:0000313" key="3">
    <source>
        <dbReference type="Proteomes" id="UP000284841"/>
    </source>
</evidence>
<dbReference type="EMBL" id="QRMS01000002">
    <property type="protein sequence ID" value="RHJ88222.1"/>
    <property type="molecule type" value="Genomic_DNA"/>
</dbReference>
<evidence type="ECO:0000259" key="1">
    <source>
        <dbReference type="SMART" id="SM00849"/>
    </source>
</evidence>
<dbReference type="Proteomes" id="UP000284841">
    <property type="component" value="Unassembled WGS sequence"/>
</dbReference>
<dbReference type="PANTHER" id="PTHR42951:SF17">
    <property type="entry name" value="METALLO-BETA-LACTAMASE DOMAIN-CONTAINING PROTEIN"/>
    <property type="match status" value="1"/>
</dbReference>
<dbReference type="GO" id="GO:0016787">
    <property type="term" value="F:hydrolase activity"/>
    <property type="evidence" value="ECO:0007669"/>
    <property type="project" value="UniProtKB-KW"/>
</dbReference>
<feature type="domain" description="Metallo-beta-lactamase" evidence="1">
    <location>
        <begin position="23"/>
        <end position="208"/>
    </location>
</feature>
<dbReference type="RefSeq" id="WP_118334822.1">
    <property type="nucleotide sequence ID" value="NZ_AP025567.1"/>
</dbReference>
<name>A0A415E3L3_9FIRM</name>
<dbReference type="PANTHER" id="PTHR42951">
    <property type="entry name" value="METALLO-BETA-LACTAMASE DOMAIN-CONTAINING"/>
    <property type="match status" value="1"/>
</dbReference>
<sequence length="283" mass="31105">MKICNQVHQIKIDFNIAKDIKRYVYAYLITGTSCYLIDSGVSGSEGIIKEYMAGLGRDIEEIKTIFLTHSHPDHIGGAAAIQELSGCQITAGRGERKWMEDVGCQFKERPIPGFNNLLNRSVAIDNFVSDDIVFSLEEGVTINALETPGHSAGSVSYVLQSPGSVVAFIGDVVPAPGDVPIFIEPQQSIDSIKKLIHLPKIQWYCPAWDKAYTAAEFSQSAGEGISIIEKITEAAEQISREYFDRGAEEQVAFVSQRLGVEQAKVNPLFKSSILSCLQMNSRK</sequence>
<evidence type="ECO:0000313" key="2">
    <source>
        <dbReference type="EMBL" id="RHJ88222.1"/>
    </source>
</evidence>
<dbReference type="PROSITE" id="PS51257">
    <property type="entry name" value="PROKAR_LIPOPROTEIN"/>
    <property type="match status" value="1"/>
</dbReference>
<comment type="caution">
    <text evidence="2">The sequence shown here is derived from an EMBL/GenBank/DDBJ whole genome shotgun (WGS) entry which is preliminary data.</text>
</comment>
<dbReference type="AlphaFoldDB" id="A0A415E3L3"/>
<dbReference type="Gene3D" id="3.60.15.10">
    <property type="entry name" value="Ribonuclease Z/Hydroxyacylglutathione hydrolase-like"/>
    <property type="match status" value="1"/>
</dbReference>
<dbReference type="SUPFAM" id="SSF56281">
    <property type="entry name" value="Metallo-hydrolase/oxidoreductase"/>
    <property type="match status" value="1"/>
</dbReference>
<proteinExistence type="predicted"/>
<dbReference type="SMART" id="SM00849">
    <property type="entry name" value="Lactamase_B"/>
    <property type="match status" value="1"/>
</dbReference>
<accession>A0A415E3L3</accession>
<dbReference type="Pfam" id="PF00753">
    <property type="entry name" value="Lactamase_B"/>
    <property type="match status" value="1"/>
</dbReference>
<dbReference type="InterPro" id="IPR036866">
    <property type="entry name" value="RibonucZ/Hydroxyglut_hydro"/>
</dbReference>
<dbReference type="OrthoDB" id="9815874at2"/>
<keyword evidence="2" id="KW-0378">Hydrolase</keyword>
<reference evidence="2 3" key="1">
    <citation type="submission" date="2018-08" db="EMBL/GenBank/DDBJ databases">
        <title>A genome reference for cultivated species of the human gut microbiota.</title>
        <authorList>
            <person name="Zou Y."/>
            <person name="Xue W."/>
            <person name="Luo G."/>
        </authorList>
    </citation>
    <scope>NUCLEOTIDE SEQUENCE [LARGE SCALE GENOMIC DNA]</scope>
    <source>
        <strain evidence="2 3">AM07-24</strain>
    </source>
</reference>